<comment type="caution">
    <text evidence="2">The sequence shown here is derived from an EMBL/GenBank/DDBJ whole genome shotgun (WGS) entry which is preliminary data.</text>
</comment>
<reference evidence="2 3" key="1">
    <citation type="submission" date="2018-06" db="EMBL/GenBank/DDBJ databases">
        <title>Azoarcus communis strain SWub3 genome.</title>
        <authorList>
            <person name="Zorraquino Salvo V."/>
            <person name="Toubiana D."/>
            <person name="Blumwald E."/>
        </authorList>
    </citation>
    <scope>NUCLEOTIDE SEQUENCE [LARGE SCALE GENOMIC DNA]</scope>
    <source>
        <strain evidence="2 3">SWub3</strain>
    </source>
</reference>
<dbReference type="EMBL" id="QKOE01000029">
    <property type="protein sequence ID" value="PZA14507.1"/>
    <property type="molecule type" value="Genomic_DNA"/>
</dbReference>
<keyword evidence="1" id="KW-1133">Transmembrane helix</keyword>
<accession>A0A323UQ92</accession>
<organism evidence="2 3">
    <name type="scientific">Parazoarcus communis SWub3 = DSM 12120</name>
    <dbReference type="NCBI Taxonomy" id="1121029"/>
    <lineage>
        <taxon>Bacteria</taxon>
        <taxon>Pseudomonadati</taxon>
        <taxon>Pseudomonadota</taxon>
        <taxon>Betaproteobacteria</taxon>
        <taxon>Rhodocyclales</taxon>
        <taxon>Zoogloeaceae</taxon>
        <taxon>Parazoarcus</taxon>
    </lineage>
</organism>
<evidence type="ECO:0000313" key="3">
    <source>
        <dbReference type="Proteomes" id="UP000248259"/>
    </source>
</evidence>
<sequence length="186" mass="20232">MGLDTMLLFPKAREGESAGDLNRRRGSVCLLAAVIATPMSIWLFSNLENIWPQIMPLEGSAFLAGATALGTALAILPLIAGLGFLLAIWFGVESVFQSRRHPTPVIDKLIVGAGLLVWFAPVIAALASAGRALATGRIHFVRPPRDYLLATDPIAYWQGVGFWIIMAGLFGFLAWRYWRGKLLARA</sequence>
<keyword evidence="1" id="KW-0472">Membrane</keyword>
<feature type="transmembrane region" description="Helical" evidence="1">
    <location>
        <begin position="154"/>
        <end position="175"/>
    </location>
</feature>
<keyword evidence="3" id="KW-1185">Reference proteome</keyword>
<evidence type="ECO:0000313" key="2">
    <source>
        <dbReference type="EMBL" id="PZA14507.1"/>
    </source>
</evidence>
<keyword evidence="1" id="KW-0812">Transmembrane</keyword>
<gene>
    <name evidence="2" type="ORF">DNK49_21470</name>
</gene>
<dbReference type="AlphaFoldDB" id="A0A323UQ92"/>
<dbReference type="RefSeq" id="WP_110529755.1">
    <property type="nucleotide sequence ID" value="NZ_QKOE01000029.1"/>
</dbReference>
<name>A0A323UQ92_9RHOO</name>
<feature type="transmembrane region" description="Helical" evidence="1">
    <location>
        <begin position="65"/>
        <end position="89"/>
    </location>
</feature>
<protein>
    <submittedName>
        <fullName evidence="2">Uncharacterized protein</fullName>
    </submittedName>
</protein>
<evidence type="ECO:0000256" key="1">
    <source>
        <dbReference type="SAM" id="Phobius"/>
    </source>
</evidence>
<proteinExistence type="predicted"/>
<feature type="transmembrane region" description="Helical" evidence="1">
    <location>
        <begin position="28"/>
        <end position="45"/>
    </location>
</feature>
<feature type="transmembrane region" description="Helical" evidence="1">
    <location>
        <begin position="109"/>
        <end position="134"/>
    </location>
</feature>
<dbReference type="OrthoDB" id="8527043at2"/>
<dbReference type="Proteomes" id="UP000248259">
    <property type="component" value="Unassembled WGS sequence"/>
</dbReference>